<dbReference type="PANTHER" id="PTHR18964">
    <property type="entry name" value="ROK (REPRESSOR, ORF, KINASE) FAMILY"/>
    <property type="match status" value="1"/>
</dbReference>
<proteinExistence type="inferred from homology"/>
<dbReference type="Pfam" id="PF00480">
    <property type="entry name" value="ROK"/>
    <property type="match status" value="1"/>
</dbReference>
<dbReference type="PANTHER" id="PTHR18964:SF165">
    <property type="entry name" value="BETA-GLUCOSIDE KINASE"/>
    <property type="match status" value="1"/>
</dbReference>
<evidence type="ECO:0000313" key="2">
    <source>
        <dbReference type="EMBL" id="GEN46634.1"/>
    </source>
</evidence>
<dbReference type="InterPro" id="IPR049874">
    <property type="entry name" value="ROK_cs"/>
</dbReference>
<name>A0A511W6B2_9BACI</name>
<comment type="similarity">
    <text evidence="1">Belongs to the ROK (NagC/XylR) family.</text>
</comment>
<keyword evidence="2" id="KW-0808">Transferase</keyword>
<dbReference type="EMBL" id="BJYA01000017">
    <property type="protein sequence ID" value="GEN46634.1"/>
    <property type="molecule type" value="Genomic_DNA"/>
</dbReference>
<gene>
    <name evidence="2" type="ORF">AHA02nite_24100</name>
</gene>
<dbReference type="AlphaFoldDB" id="A0A511W6B2"/>
<dbReference type="OrthoDB" id="9795247at2"/>
<evidence type="ECO:0000256" key="1">
    <source>
        <dbReference type="ARBA" id="ARBA00006479"/>
    </source>
</evidence>
<evidence type="ECO:0000313" key="3">
    <source>
        <dbReference type="Proteomes" id="UP000321440"/>
    </source>
</evidence>
<accession>A0A511W6B2</accession>
<keyword evidence="3" id="KW-1185">Reference proteome</keyword>
<dbReference type="InterPro" id="IPR043129">
    <property type="entry name" value="ATPase_NBD"/>
</dbReference>
<dbReference type="CDD" id="cd24068">
    <property type="entry name" value="ASKHA_NBD_ROK_FnNanK-like"/>
    <property type="match status" value="1"/>
</dbReference>
<dbReference type="SUPFAM" id="SSF53067">
    <property type="entry name" value="Actin-like ATPase domain"/>
    <property type="match status" value="1"/>
</dbReference>
<dbReference type="GO" id="GO:0016301">
    <property type="term" value="F:kinase activity"/>
    <property type="evidence" value="ECO:0007669"/>
    <property type="project" value="UniProtKB-KW"/>
</dbReference>
<sequence>MFIGVFDIGGTSIKYGVVNENGEVISKFQEPTEAKQGGEYIIEKLIELSHKLIEQWPLDGLGVSTAGQVNSQTGEIVYATDNIPNYTGINVAERLREAVGLNVSVENDVNSMAIAESWYGAAQDVGNFICIALGTGIGGAAYTDGQLYTGSRFSAGEFGHILLYPNGRTCTCGQYGCYEQYASTLALKRAVSDYYNTDTDLEDFFDRLKAGSQQEQQIYEDWLENVALGLASIIHVINPNRVIIGGAISAQGEFLSSRIQGKLEKKLLHNHKTKLDVVCSRFGNDSNLIGAAKHYLNQYY</sequence>
<protein>
    <submittedName>
        <fullName evidence="2">N-acetylmannosamine kinase</fullName>
    </submittedName>
</protein>
<comment type="caution">
    <text evidence="2">The sequence shown here is derived from an EMBL/GenBank/DDBJ whole genome shotgun (WGS) entry which is preliminary data.</text>
</comment>
<keyword evidence="2" id="KW-0418">Kinase</keyword>
<dbReference type="Proteomes" id="UP000321440">
    <property type="component" value="Unassembled WGS sequence"/>
</dbReference>
<dbReference type="InterPro" id="IPR000600">
    <property type="entry name" value="ROK"/>
</dbReference>
<dbReference type="RefSeq" id="WP_146817606.1">
    <property type="nucleotide sequence ID" value="NZ_BJYA01000017.1"/>
</dbReference>
<organism evidence="2 3">
    <name type="scientific">Alkalibacillus haloalkaliphilus</name>
    <dbReference type="NCBI Taxonomy" id="94136"/>
    <lineage>
        <taxon>Bacteria</taxon>
        <taxon>Bacillati</taxon>
        <taxon>Bacillota</taxon>
        <taxon>Bacilli</taxon>
        <taxon>Bacillales</taxon>
        <taxon>Bacillaceae</taxon>
        <taxon>Alkalibacillus</taxon>
    </lineage>
</organism>
<dbReference type="PROSITE" id="PS01125">
    <property type="entry name" value="ROK"/>
    <property type="match status" value="1"/>
</dbReference>
<dbReference type="Gene3D" id="3.30.420.40">
    <property type="match status" value="2"/>
</dbReference>
<reference evidence="2 3" key="1">
    <citation type="submission" date="2019-07" db="EMBL/GenBank/DDBJ databases">
        <title>Whole genome shotgun sequence of Alkalibacillus haloalkaliphilus NBRC 103110.</title>
        <authorList>
            <person name="Hosoyama A."/>
            <person name="Uohara A."/>
            <person name="Ohji S."/>
            <person name="Ichikawa N."/>
        </authorList>
    </citation>
    <scope>NUCLEOTIDE SEQUENCE [LARGE SCALE GENOMIC DNA]</scope>
    <source>
        <strain evidence="2 3">NBRC 103110</strain>
    </source>
</reference>